<dbReference type="InterPro" id="IPR036249">
    <property type="entry name" value="Thioredoxin-like_sf"/>
</dbReference>
<keyword evidence="4" id="KW-1133">Transmembrane helix</keyword>
<comment type="caution">
    <text evidence="7">The sequence shown here is derived from an EMBL/GenBank/DDBJ whole genome shotgun (WGS) entry which is preliminary data.</text>
</comment>
<accession>A0A843URP2</accession>
<dbReference type="InterPro" id="IPR044606">
    <property type="entry name" value="APRL4/6"/>
</dbReference>
<evidence type="ECO:0000256" key="5">
    <source>
        <dbReference type="ARBA" id="ARBA00023136"/>
    </source>
</evidence>
<evidence type="ECO:0000256" key="3">
    <source>
        <dbReference type="ARBA" id="ARBA00022729"/>
    </source>
</evidence>
<dbReference type="GO" id="GO:0016020">
    <property type="term" value="C:membrane"/>
    <property type="evidence" value="ECO:0007669"/>
    <property type="project" value="UniProtKB-SubCell"/>
</dbReference>
<evidence type="ECO:0000256" key="6">
    <source>
        <dbReference type="ARBA" id="ARBA00023180"/>
    </source>
</evidence>
<organism evidence="7 8">
    <name type="scientific">Colocasia esculenta</name>
    <name type="common">Wild taro</name>
    <name type="synonym">Arum esculentum</name>
    <dbReference type="NCBI Taxonomy" id="4460"/>
    <lineage>
        <taxon>Eukaryota</taxon>
        <taxon>Viridiplantae</taxon>
        <taxon>Streptophyta</taxon>
        <taxon>Embryophyta</taxon>
        <taxon>Tracheophyta</taxon>
        <taxon>Spermatophyta</taxon>
        <taxon>Magnoliopsida</taxon>
        <taxon>Liliopsida</taxon>
        <taxon>Araceae</taxon>
        <taxon>Aroideae</taxon>
        <taxon>Colocasieae</taxon>
        <taxon>Colocasia</taxon>
    </lineage>
</organism>
<name>A0A843URP2_COLES</name>
<sequence>MIYTAITNKLGDEVTLQKALNIVQANRNEYIAMLFYASWCPFSRGCRPNFNALSFLFPTIRHFSFEESLIRPRILSGYGVHGFPTLFLLNSTMRVRYHGSRAVNSLMAFYSDVSGIQPISLDSVSLERFVKAPNLSKLKEDVEPEKCPFSWARSPEKFLQQETYLALATAFLLSRFLYILLPKVVACFKRAWGRHMRYARLISLWDCSQAYFEQARQALAKRNLETCKRGNLQGGAMNAKIWASKSLVSVAIGEPSSGLDRR</sequence>
<reference evidence="7" key="1">
    <citation type="submission" date="2017-07" db="EMBL/GenBank/DDBJ databases">
        <title>Taro Niue Genome Assembly and Annotation.</title>
        <authorList>
            <person name="Atibalentja N."/>
            <person name="Keating K."/>
            <person name="Fields C.J."/>
        </authorList>
    </citation>
    <scope>NUCLEOTIDE SEQUENCE</scope>
    <source>
        <strain evidence="7">Niue_2</strain>
        <tissue evidence="7">Leaf</tissue>
    </source>
</reference>
<dbReference type="OrthoDB" id="19690at2759"/>
<evidence type="ECO:0000256" key="1">
    <source>
        <dbReference type="ARBA" id="ARBA00004167"/>
    </source>
</evidence>
<dbReference type="PANTHER" id="PTHR46854">
    <property type="entry name" value="5'-ADENYLYLSULFATE REDUCTASE-LIKE 4-RELATED"/>
    <property type="match status" value="1"/>
</dbReference>
<dbReference type="AlphaFoldDB" id="A0A843URP2"/>
<evidence type="ECO:0000313" key="7">
    <source>
        <dbReference type="EMBL" id="MQL84390.1"/>
    </source>
</evidence>
<keyword evidence="8" id="KW-1185">Reference proteome</keyword>
<keyword evidence="6" id="KW-0325">Glycoprotein</keyword>
<gene>
    <name evidence="7" type="ORF">Taro_016902</name>
</gene>
<proteinExistence type="predicted"/>
<keyword evidence="3" id="KW-0732">Signal</keyword>
<evidence type="ECO:0000256" key="2">
    <source>
        <dbReference type="ARBA" id="ARBA00022692"/>
    </source>
</evidence>
<comment type="subcellular location">
    <subcellularLocation>
        <location evidence="1">Membrane</location>
        <topology evidence="1">Single-pass membrane protein</topology>
    </subcellularLocation>
</comment>
<dbReference type="PANTHER" id="PTHR46854:SF1">
    <property type="entry name" value="5'-ADENYLYLSULFATE REDUCTASE-LIKE 4-RELATED"/>
    <property type="match status" value="1"/>
</dbReference>
<dbReference type="Gene3D" id="3.40.30.10">
    <property type="entry name" value="Glutaredoxin"/>
    <property type="match status" value="1"/>
</dbReference>
<keyword evidence="5" id="KW-0472">Membrane</keyword>
<protein>
    <recommendedName>
        <fullName evidence="9">Thioredoxin domain-containing protein</fullName>
    </recommendedName>
</protein>
<evidence type="ECO:0000256" key="4">
    <source>
        <dbReference type="ARBA" id="ARBA00022989"/>
    </source>
</evidence>
<evidence type="ECO:0008006" key="9">
    <source>
        <dbReference type="Google" id="ProtNLM"/>
    </source>
</evidence>
<dbReference type="SUPFAM" id="SSF52833">
    <property type="entry name" value="Thioredoxin-like"/>
    <property type="match status" value="1"/>
</dbReference>
<dbReference type="CDD" id="cd02999">
    <property type="entry name" value="PDI_a_ERp44_like"/>
    <property type="match status" value="1"/>
</dbReference>
<dbReference type="EMBL" id="NMUH01000758">
    <property type="protein sequence ID" value="MQL84390.1"/>
    <property type="molecule type" value="Genomic_DNA"/>
</dbReference>
<keyword evidence="2" id="KW-0812">Transmembrane</keyword>
<evidence type="ECO:0000313" key="8">
    <source>
        <dbReference type="Proteomes" id="UP000652761"/>
    </source>
</evidence>
<dbReference type="Proteomes" id="UP000652761">
    <property type="component" value="Unassembled WGS sequence"/>
</dbReference>